<name>A0AAD7G3K3_MYCRO</name>
<proteinExistence type="predicted"/>
<keyword evidence="2" id="KW-1185">Reference proteome</keyword>
<reference evidence="1" key="1">
    <citation type="submission" date="2023-03" db="EMBL/GenBank/DDBJ databases">
        <title>Massive genome expansion in bonnet fungi (Mycena s.s.) driven by repeated elements and novel gene families across ecological guilds.</title>
        <authorList>
            <consortium name="Lawrence Berkeley National Laboratory"/>
            <person name="Harder C.B."/>
            <person name="Miyauchi S."/>
            <person name="Viragh M."/>
            <person name="Kuo A."/>
            <person name="Thoen E."/>
            <person name="Andreopoulos B."/>
            <person name="Lu D."/>
            <person name="Skrede I."/>
            <person name="Drula E."/>
            <person name="Henrissat B."/>
            <person name="Morin E."/>
            <person name="Kohler A."/>
            <person name="Barry K."/>
            <person name="LaButti K."/>
            <person name="Morin E."/>
            <person name="Salamov A."/>
            <person name="Lipzen A."/>
            <person name="Mereny Z."/>
            <person name="Hegedus B."/>
            <person name="Baldrian P."/>
            <person name="Stursova M."/>
            <person name="Weitz H."/>
            <person name="Taylor A."/>
            <person name="Grigoriev I.V."/>
            <person name="Nagy L.G."/>
            <person name="Martin F."/>
            <person name="Kauserud H."/>
        </authorList>
    </citation>
    <scope>NUCLEOTIDE SEQUENCE</scope>
    <source>
        <strain evidence="1">CBHHK067</strain>
    </source>
</reference>
<dbReference type="AlphaFoldDB" id="A0AAD7G3K3"/>
<sequence>MLRHCGIKGEVQEQLQEWDNSRANGKEEAPVDRGGSLLLDSRYLIQSKERRSFHSRRGHHKYSIFFVQKGGKTVVLRIYAWAKTHQAFLSHTRTSLCETFRANGYACAWNMLNPLVSRLRGCDSDIGPGYRQEEKRRTKLLSEEVRGPQGLSRRSTVLARGHAILLGGWELDGNRADQAFSYLFKRENRRAHTLAAETFAGLVDQCVTIEDDPAGRIDVRTDLAQVVNLFRATREPRECYGCRGNASAAEHGREPGAWTENCLEFQNSDSARE</sequence>
<organism evidence="1 2">
    <name type="scientific">Mycena rosella</name>
    <name type="common">Pink bonnet</name>
    <name type="synonym">Agaricus rosellus</name>
    <dbReference type="NCBI Taxonomy" id="1033263"/>
    <lineage>
        <taxon>Eukaryota</taxon>
        <taxon>Fungi</taxon>
        <taxon>Dikarya</taxon>
        <taxon>Basidiomycota</taxon>
        <taxon>Agaricomycotina</taxon>
        <taxon>Agaricomycetes</taxon>
        <taxon>Agaricomycetidae</taxon>
        <taxon>Agaricales</taxon>
        <taxon>Marasmiineae</taxon>
        <taxon>Mycenaceae</taxon>
        <taxon>Mycena</taxon>
    </lineage>
</organism>
<protein>
    <submittedName>
        <fullName evidence="1">Uncharacterized protein</fullName>
    </submittedName>
</protein>
<accession>A0AAD7G3K3</accession>
<gene>
    <name evidence="1" type="ORF">B0H17DRAFT_1143838</name>
</gene>
<comment type="caution">
    <text evidence="1">The sequence shown here is derived from an EMBL/GenBank/DDBJ whole genome shotgun (WGS) entry which is preliminary data.</text>
</comment>
<evidence type="ECO:0000313" key="1">
    <source>
        <dbReference type="EMBL" id="KAJ7664104.1"/>
    </source>
</evidence>
<dbReference type="Proteomes" id="UP001221757">
    <property type="component" value="Unassembled WGS sequence"/>
</dbReference>
<evidence type="ECO:0000313" key="2">
    <source>
        <dbReference type="Proteomes" id="UP001221757"/>
    </source>
</evidence>
<dbReference type="EMBL" id="JARKIE010000227">
    <property type="protein sequence ID" value="KAJ7664104.1"/>
    <property type="molecule type" value="Genomic_DNA"/>
</dbReference>